<dbReference type="SUPFAM" id="SSF52540">
    <property type="entry name" value="P-loop containing nucleoside triphosphate hydrolases"/>
    <property type="match status" value="1"/>
</dbReference>
<evidence type="ECO:0000256" key="2">
    <source>
        <dbReference type="ARBA" id="ARBA00022801"/>
    </source>
</evidence>
<evidence type="ECO:0000259" key="5">
    <source>
        <dbReference type="PROSITE" id="PS51206"/>
    </source>
</evidence>
<accession>A0A918MIE0</accession>
<dbReference type="SMART" id="SM00885">
    <property type="entry name" value="D5_N"/>
    <property type="match status" value="1"/>
</dbReference>
<reference evidence="6" key="2">
    <citation type="submission" date="2020-09" db="EMBL/GenBank/DDBJ databases">
        <authorList>
            <person name="Sun Q."/>
            <person name="Kim S."/>
        </authorList>
    </citation>
    <scope>NUCLEOTIDE SEQUENCE</scope>
    <source>
        <strain evidence="6">KCTC 23714</strain>
    </source>
</reference>
<dbReference type="RefSeq" id="WP_189632622.1">
    <property type="nucleotide sequence ID" value="NZ_BMYQ01000001.1"/>
</dbReference>
<dbReference type="EMBL" id="BMYQ01000001">
    <property type="protein sequence ID" value="GGW24056.1"/>
    <property type="molecule type" value="Genomic_DNA"/>
</dbReference>
<organism evidence="6 7">
    <name type="scientific">Gemmobacter lanyuensis</name>
    <dbReference type="NCBI Taxonomy" id="1054497"/>
    <lineage>
        <taxon>Bacteria</taxon>
        <taxon>Pseudomonadati</taxon>
        <taxon>Pseudomonadota</taxon>
        <taxon>Alphaproteobacteria</taxon>
        <taxon>Rhodobacterales</taxon>
        <taxon>Paracoccaceae</taxon>
        <taxon>Gemmobacter</taxon>
    </lineage>
</organism>
<feature type="compositionally biased region" description="Acidic residues" evidence="4">
    <location>
        <begin position="17"/>
        <end position="26"/>
    </location>
</feature>
<dbReference type="InterPro" id="IPR051620">
    <property type="entry name" value="ORF904-like_C"/>
</dbReference>
<evidence type="ECO:0000256" key="4">
    <source>
        <dbReference type="SAM" id="MobiDB-lite"/>
    </source>
</evidence>
<evidence type="ECO:0000313" key="6">
    <source>
        <dbReference type="EMBL" id="GGW24056.1"/>
    </source>
</evidence>
<dbReference type="GO" id="GO:0016787">
    <property type="term" value="F:hydrolase activity"/>
    <property type="evidence" value="ECO:0007669"/>
    <property type="project" value="UniProtKB-KW"/>
</dbReference>
<dbReference type="InterPro" id="IPR014818">
    <property type="entry name" value="Phage/plasmid_primase_P4_C"/>
</dbReference>
<dbReference type="Gene3D" id="3.40.50.300">
    <property type="entry name" value="P-loop containing nucleotide triphosphate hydrolases"/>
    <property type="match status" value="1"/>
</dbReference>
<dbReference type="GO" id="GO:0005524">
    <property type="term" value="F:ATP binding"/>
    <property type="evidence" value="ECO:0007669"/>
    <property type="project" value="UniProtKB-KW"/>
</dbReference>
<name>A0A918MIE0_9RHOB</name>
<feature type="domain" description="SF3 helicase" evidence="5">
    <location>
        <begin position="303"/>
        <end position="464"/>
    </location>
</feature>
<dbReference type="PANTHER" id="PTHR35372">
    <property type="entry name" value="ATP BINDING PROTEIN-RELATED"/>
    <property type="match status" value="1"/>
</dbReference>
<dbReference type="AlphaFoldDB" id="A0A918MIE0"/>
<dbReference type="NCBIfam" id="TIGR01613">
    <property type="entry name" value="primase_Cterm"/>
    <property type="match status" value="1"/>
</dbReference>
<dbReference type="Pfam" id="PF19263">
    <property type="entry name" value="DUF5906"/>
    <property type="match status" value="1"/>
</dbReference>
<dbReference type="Pfam" id="PF08706">
    <property type="entry name" value="D5_N"/>
    <property type="match status" value="1"/>
</dbReference>
<keyword evidence="2" id="KW-0378">Hydrolase</keyword>
<sequence length="619" mass="69436">MTEDNLGRVRQVMSAAEDVDLPEDIAAEAAAMADDHDAPMGDEDTPYPDEPALPPHHPADDQGQGIERECAPLPLNDFGNGQRYVRHFGEDVISVPTLGWHVWCGTHYQIDMHQLAVRAKAQELGELIAREIPWLQLEDWQMEAIGKERDLRDRMVELQGMVTEDGKPEAEAEQEISDIQKKLKAIADIKKVLGDKRKAHRNFARTAGNSGRIDAALKEAAPHLAVRHEELDADPMAVNTLSGVLRFEVQGGGDSGFSKTASVRLDPHDKRDRISKVIHAHYDPRAKCPRFMAFLERVQPSEEMRRYLQRWLGLSISGIPVQAMMFWYGAGANGKSVLAELIAKMLGEYAAEIRIETLTGKNTQSGAQATPDLVYLVGARMARASEPREGEQLQDALIKSITSGEPIMVRPNYGAFFRLYPYFKLTMSGNHKPDIRSTDDGIWRRMKLVPWDVQIPEAERDPDLGAKLWEERDGILRWLVDGLMDYLEGGLQEPDQVRDATAEYREDSDPIGAFIASCCLCTGNDADRIGARELVQAFNYWLETRGEGRWTERRVSTRIKDKAGRWRSPRDGRGYSAVKSHGVMTYTGIRFDDVFGPKFSAAPRDQDGRPIAGRTAYED</sequence>
<feature type="region of interest" description="Disordered" evidence="4">
    <location>
        <begin position="600"/>
        <end position="619"/>
    </location>
</feature>
<dbReference type="InterPro" id="IPR006500">
    <property type="entry name" value="Helicase_put_C_phage/plasmid"/>
</dbReference>
<comment type="caution">
    <text evidence="6">The sequence shown here is derived from an EMBL/GenBank/DDBJ whole genome shotgun (WGS) entry which is preliminary data.</text>
</comment>
<dbReference type="PANTHER" id="PTHR35372:SF2">
    <property type="entry name" value="SF3 HELICASE DOMAIN-CONTAINING PROTEIN"/>
    <property type="match status" value="1"/>
</dbReference>
<dbReference type="InterPro" id="IPR014015">
    <property type="entry name" value="Helicase_SF3_DNA-vir"/>
</dbReference>
<dbReference type="InterPro" id="IPR027417">
    <property type="entry name" value="P-loop_NTPase"/>
</dbReference>
<keyword evidence="3" id="KW-0067">ATP-binding</keyword>
<feature type="region of interest" description="Disordered" evidence="4">
    <location>
        <begin position="1"/>
        <end position="66"/>
    </location>
</feature>
<keyword evidence="7" id="KW-1185">Reference proteome</keyword>
<dbReference type="Proteomes" id="UP000628984">
    <property type="component" value="Unassembled WGS sequence"/>
</dbReference>
<dbReference type="PROSITE" id="PS51206">
    <property type="entry name" value="SF3_HELICASE_1"/>
    <property type="match status" value="1"/>
</dbReference>
<reference evidence="6" key="1">
    <citation type="journal article" date="2014" name="Int. J. Syst. Evol. Microbiol.">
        <title>Complete genome sequence of Corynebacterium casei LMG S-19264T (=DSM 44701T), isolated from a smear-ripened cheese.</title>
        <authorList>
            <consortium name="US DOE Joint Genome Institute (JGI-PGF)"/>
            <person name="Walter F."/>
            <person name="Albersmeier A."/>
            <person name="Kalinowski J."/>
            <person name="Ruckert C."/>
        </authorList>
    </citation>
    <scope>NUCLEOTIDE SEQUENCE</scope>
    <source>
        <strain evidence="6">KCTC 23714</strain>
    </source>
</reference>
<evidence type="ECO:0000256" key="3">
    <source>
        <dbReference type="ARBA" id="ARBA00022840"/>
    </source>
</evidence>
<evidence type="ECO:0000313" key="7">
    <source>
        <dbReference type="Proteomes" id="UP000628984"/>
    </source>
</evidence>
<proteinExistence type="predicted"/>
<dbReference type="InterPro" id="IPR045455">
    <property type="entry name" value="NrS-1_pol-like_helicase"/>
</dbReference>
<gene>
    <name evidence="6" type="ORF">GCM10011452_09330</name>
</gene>
<keyword evidence="1" id="KW-0547">Nucleotide-binding</keyword>
<protein>
    <recommendedName>
        <fullName evidence="5">SF3 helicase domain-containing protein</fullName>
    </recommendedName>
</protein>
<evidence type="ECO:0000256" key="1">
    <source>
        <dbReference type="ARBA" id="ARBA00022741"/>
    </source>
</evidence>